<organism evidence="2 3">
    <name type="scientific">Cryomyces antarcticus</name>
    <dbReference type="NCBI Taxonomy" id="329879"/>
    <lineage>
        <taxon>Eukaryota</taxon>
        <taxon>Fungi</taxon>
        <taxon>Dikarya</taxon>
        <taxon>Ascomycota</taxon>
        <taxon>Pezizomycotina</taxon>
        <taxon>Dothideomycetes</taxon>
        <taxon>Dothideomycetes incertae sedis</taxon>
        <taxon>Cryomyces</taxon>
    </lineage>
</organism>
<feature type="non-terminal residue" evidence="2">
    <location>
        <position position="166"/>
    </location>
</feature>
<evidence type="ECO:0008006" key="4">
    <source>
        <dbReference type="Google" id="ProtNLM"/>
    </source>
</evidence>
<reference evidence="2 3" key="1">
    <citation type="submission" date="2023-08" db="EMBL/GenBank/DDBJ databases">
        <title>Black Yeasts Isolated from many extreme environments.</title>
        <authorList>
            <person name="Coleine C."/>
            <person name="Stajich J.E."/>
            <person name="Selbmann L."/>
        </authorList>
    </citation>
    <scope>NUCLEOTIDE SEQUENCE [LARGE SCALE GENOMIC DNA]</scope>
    <source>
        <strain evidence="2 3">CCFEE 536</strain>
    </source>
</reference>
<feature type="compositionally biased region" description="Basic residues" evidence="1">
    <location>
        <begin position="26"/>
        <end position="37"/>
    </location>
</feature>
<evidence type="ECO:0000256" key="1">
    <source>
        <dbReference type="SAM" id="MobiDB-lite"/>
    </source>
</evidence>
<feature type="compositionally biased region" description="Low complexity" evidence="1">
    <location>
        <begin position="60"/>
        <end position="79"/>
    </location>
</feature>
<sequence>MAPTTRSMTGSLRKTQRYSPEPFQKARVKKRAGKKGKQTPNPTKTKKKKAAPSKTKKPGANKPAARKAAAPKKPAAGKPATKKPPPNAPTAARRWKTSAFPNLGPRTSPRRPTSAVSTLTEMTSAISTLTLTSSTTGPVSDTIIETVEVDEQGNPYSGRVANEDEG</sequence>
<proteinExistence type="predicted"/>
<comment type="caution">
    <text evidence="2">The sequence shown here is derived from an EMBL/GenBank/DDBJ whole genome shotgun (WGS) entry which is preliminary data.</text>
</comment>
<name>A0ABR0LNQ9_9PEZI</name>
<evidence type="ECO:0000313" key="2">
    <source>
        <dbReference type="EMBL" id="KAK5201119.1"/>
    </source>
</evidence>
<evidence type="ECO:0000313" key="3">
    <source>
        <dbReference type="Proteomes" id="UP001357485"/>
    </source>
</evidence>
<accession>A0ABR0LNQ9</accession>
<dbReference type="EMBL" id="JAVRRA010016840">
    <property type="protein sequence ID" value="KAK5201119.1"/>
    <property type="molecule type" value="Genomic_DNA"/>
</dbReference>
<feature type="compositionally biased region" description="Basic residues" evidence="1">
    <location>
        <begin position="44"/>
        <end position="59"/>
    </location>
</feature>
<keyword evidence="3" id="KW-1185">Reference proteome</keyword>
<feature type="region of interest" description="Disordered" evidence="1">
    <location>
        <begin position="1"/>
        <end position="116"/>
    </location>
</feature>
<protein>
    <recommendedName>
        <fullName evidence="4">Histone H1</fullName>
    </recommendedName>
</protein>
<feature type="compositionally biased region" description="Polar residues" evidence="1">
    <location>
        <begin position="1"/>
        <end position="13"/>
    </location>
</feature>
<dbReference type="Proteomes" id="UP001357485">
    <property type="component" value="Unassembled WGS sequence"/>
</dbReference>
<gene>
    <name evidence="2" type="ORF">LTR16_003756</name>
</gene>